<dbReference type="Pfam" id="PF01420">
    <property type="entry name" value="Methylase_S"/>
    <property type="match status" value="1"/>
</dbReference>
<dbReference type="CDD" id="cd17246">
    <property type="entry name" value="RMtype1_S_SonII-TRD2-CR2_like"/>
    <property type="match status" value="1"/>
</dbReference>
<dbReference type="InterPro" id="IPR000055">
    <property type="entry name" value="Restrct_endonuc_typeI_TRD"/>
</dbReference>
<dbReference type="GO" id="GO:0009307">
    <property type="term" value="P:DNA restriction-modification system"/>
    <property type="evidence" value="ECO:0007669"/>
    <property type="project" value="UniProtKB-KW"/>
</dbReference>
<keyword evidence="5" id="KW-0378">Hydrolase</keyword>
<dbReference type="AlphaFoldDB" id="A0A1N7A096"/>
<feature type="domain" description="Type I restriction modification DNA specificity" evidence="4">
    <location>
        <begin position="295"/>
        <end position="409"/>
    </location>
</feature>
<dbReference type="InterPro" id="IPR044946">
    <property type="entry name" value="Restrct_endonuc_typeI_TRD_sf"/>
</dbReference>
<dbReference type="STRING" id="1077936.SAMN05421545_3133"/>
<dbReference type="EMBL" id="FTNM01000005">
    <property type="protein sequence ID" value="SIR32458.1"/>
    <property type="molecule type" value="Genomic_DNA"/>
</dbReference>
<dbReference type="GO" id="GO:0003677">
    <property type="term" value="F:DNA binding"/>
    <property type="evidence" value="ECO:0007669"/>
    <property type="project" value="UniProtKB-KW"/>
</dbReference>
<organism evidence="5 6">
    <name type="scientific">Pontibacter lucknowensis</name>
    <dbReference type="NCBI Taxonomy" id="1077936"/>
    <lineage>
        <taxon>Bacteria</taxon>
        <taxon>Pseudomonadati</taxon>
        <taxon>Bacteroidota</taxon>
        <taxon>Cytophagia</taxon>
        <taxon>Cytophagales</taxon>
        <taxon>Hymenobacteraceae</taxon>
        <taxon>Pontibacter</taxon>
    </lineage>
</organism>
<evidence type="ECO:0000313" key="6">
    <source>
        <dbReference type="Proteomes" id="UP000185924"/>
    </source>
</evidence>
<name>A0A1N7A096_9BACT</name>
<dbReference type="InterPro" id="IPR051212">
    <property type="entry name" value="Type-I_RE_S_subunit"/>
</dbReference>
<keyword evidence="5" id="KW-0540">Nuclease</keyword>
<evidence type="ECO:0000313" key="5">
    <source>
        <dbReference type="EMBL" id="SIR32458.1"/>
    </source>
</evidence>
<reference evidence="6" key="1">
    <citation type="submission" date="2017-01" db="EMBL/GenBank/DDBJ databases">
        <authorList>
            <person name="Varghese N."/>
            <person name="Submissions S."/>
        </authorList>
    </citation>
    <scope>NUCLEOTIDE SEQUENCE [LARGE SCALE GENOMIC DNA]</scope>
    <source>
        <strain evidence="6">DM9</strain>
    </source>
</reference>
<comment type="similarity">
    <text evidence="1">Belongs to the type-I restriction system S methylase family.</text>
</comment>
<evidence type="ECO:0000259" key="4">
    <source>
        <dbReference type="Pfam" id="PF01420"/>
    </source>
</evidence>
<gene>
    <name evidence="5" type="ORF">SAMN05421545_3133</name>
</gene>
<dbReference type="PANTHER" id="PTHR43140">
    <property type="entry name" value="TYPE-1 RESTRICTION ENZYME ECOKI SPECIFICITY PROTEIN"/>
    <property type="match status" value="1"/>
</dbReference>
<evidence type="ECO:0000256" key="1">
    <source>
        <dbReference type="ARBA" id="ARBA00010923"/>
    </source>
</evidence>
<evidence type="ECO:0000256" key="2">
    <source>
        <dbReference type="ARBA" id="ARBA00022747"/>
    </source>
</evidence>
<dbReference type="Proteomes" id="UP000185924">
    <property type="component" value="Unassembled WGS sequence"/>
</dbReference>
<keyword evidence="2" id="KW-0680">Restriction system</keyword>
<dbReference type="SUPFAM" id="SSF116734">
    <property type="entry name" value="DNA methylase specificity domain"/>
    <property type="match status" value="2"/>
</dbReference>
<dbReference type="OrthoDB" id="825893at2"/>
<evidence type="ECO:0000256" key="3">
    <source>
        <dbReference type="ARBA" id="ARBA00023125"/>
    </source>
</evidence>
<dbReference type="PANTHER" id="PTHR43140:SF1">
    <property type="entry name" value="TYPE I RESTRICTION ENZYME ECOKI SPECIFICITY SUBUNIT"/>
    <property type="match status" value="1"/>
</dbReference>
<keyword evidence="5" id="KW-0255">Endonuclease</keyword>
<dbReference type="RefSeq" id="WP_076422774.1">
    <property type="nucleotide sequence ID" value="NZ_FTNM01000005.1"/>
</dbReference>
<keyword evidence="6" id="KW-1185">Reference proteome</keyword>
<proteinExistence type="inferred from homology"/>
<dbReference type="Gene3D" id="3.90.220.20">
    <property type="entry name" value="DNA methylase specificity domains"/>
    <property type="match status" value="2"/>
</dbReference>
<protein>
    <submittedName>
        <fullName evidence="5">Restriction endonuclease S subunit</fullName>
    </submittedName>
</protein>
<dbReference type="GO" id="GO:0004519">
    <property type="term" value="F:endonuclease activity"/>
    <property type="evidence" value="ECO:0007669"/>
    <property type="project" value="UniProtKB-KW"/>
</dbReference>
<keyword evidence="3" id="KW-0238">DNA-binding</keyword>
<accession>A0A1N7A096</accession>
<sequence>MKLVELSEVLSLRKVFINISDSKNYKLCRVQTNRKGVVLRENKYGSLIKTKKQQVCKHLDFIVAEMDAKVGGYGFIPEDLDNAIVSSHYFLFEVDFTKIRKEYFEAIIQTEIIQDQIKAKGSTNYSAIRPKDVLKWKIPLGTLAEQEKIEKSFLNTRNQSFKLLDELKNQKKLLSQLKQAILQEAIEGKLTIDWRNQNPEVEPACELIKRIKTEKEKLIKEKKIKKGKKQLSNDLGNIQFELPKTWLFADMDDISQYITDGTHLTPTYTEKGRIFLSAQNVKPFKFLPENHKYVSEEDYREYIQNRLAERGDLLVGRVGSKGETAVIDRDIEFAFYVSLGLIKTFKEFTSPEYLAIVMNSPYGNLYATGNMSSIGASAGNFNLGRIRSFPVPLPPFEEQKAIVHKVDLLMGKLHSLDAEIDQSDKHAQMLMQAVLKEAFEPSARQLDVMKLNEVEEAVLSN</sequence>